<organism evidence="3">
    <name type="scientific">Schistosoma curassoni</name>
    <dbReference type="NCBI Taxonomy" id="6186"/>
    <lineage>
        <taxon>Eukaryota</taxon>
        <taxon>Metazoa</taxon>
        <taxon>Spiralia</taxon>
        <taxon>Lophotrochozoa</taxon>
        <taxon>Platyhelminthes</taxon>
        <taxon>Trematoda</taxon>
        <taxon>Digenea</taxon>
        <taxon>Strigeidida</taxon>
        <taxon>Schistosomatoidea</taxon>
        <taxon>Schistosomatidae</taxon>
        <taxon>Schistosoma</taxon>
    </lineage>
</organism>
<protein>
    <submittedName>
        <fullName evidence="3">WXG100 family type VII secretion target</fullName>
    </submittedName>
</protein>
<dbReference type="AlphaFoldDB" id="A0A183JS84"/>
<dbReference type="WBParaSite" id="SCUD_0000557401-mRNA-1">
    <property type="protein sequence ID" value="SCUD_0000557401-mRNA-1"/>
    <property type="gene ID" value="SCUD_0000557401"/>
</dbReference>
<gene>
    <name evidence="1" type="ORF">SCUD_LOCUS5574</name>
</gene>
<accession>A0A183JS84</accession>
<dbReference type="Proteomes" id="UP000279833">
    <property type="component" value="Unassembled WGS sequence"/>
</dbReference>
<reference evidence="3" key="1">
    <citation type="submission" date="2016-06" db="UniProtKB">
        <authorList>
            <consortium name="WormBaseParasite"/>
        </authorList>
    </citation>
    <scope>IDENTIFICATION</scope>
</reference>
<evidence type="ECO:0000313" key="1">
    <source>
        <dbReference type="EMBL" id="VDO96688.1"/>
    </source>
</evidence>
<evidence type="ECO:0000313" key="3">
    <source>
        <dbReference type="WBParaSite" id="SCUD_0000557401-mRNA-1"/>
    </source>
</evidence>
<reference evidence="1 2" key="2">
    <citation type="submission" date="2018-11" db="EMBL/GenBank/DDBJ databases">
        <authorList>
            <consortium name="Pathogen Informatics"/>
        </authorList>
    </citation>
    <scope>NUCLEOTIDE SEQUENCE [LARGE SCALE GENOMIC DNA]</scope>
    <source>
        <strain evidence="1">Dakar</strain>
        <strain evidence="2">Dakar, Senegal</strain>
    </source>
</reference>
<dbReference type="EMBL" id="UZAK01009406">
    <property type="protein sequence ID" value="VDO96688.1"/>
    <property type="molecule type" value="Genomic_DNA"/>
</dbReference>
<keyword evidence="2" id="KW-1185">Reference proteome</keyword>
<evidence type="ECO:0000313" key="2">
    <source>
        <dbReference type="Proteomes" id="UP000279833"/>
    </source>
</evidence>
<proteinExistence type="predicted"/>
<name>A0A183JS84_9TREM</name>
<sequence>MTTGDTALQRFNRAPLRNTDKLNEFKMTLNNRFQALQDLLGKQQNTMKENWNGIKEKANFSVSEGEGPQL</sequence>